<dbReference type="SUPFAM" id="SSF50494">
    <property type="entry name" value="Trypsin-like serine proteases"/>
    <property type="match status" value="1"/>
</dbReference>
<dbReference type="GO" id="GO:0004252">
    <property type="term" value="F:serine-type endopeptidase activity"/>
    <property type="evidence" value="ECO:0007669"/>
    <property type="project" value="InterPro"/>
</dbReference>
<dbReference type="PANTHER" id="PTHR22939:SF129">
    <property type="entry name" value="SERINE PROTEASE HTRA2, MITOCHONDRIAL"/>
    <property type="match status" value="1"/>
</dbReference>
<dbReference type="PRINTS" id="PR00834">
    <property type="entry name" value="PROTEASES2C"/>
</dbReference>
<comment type="caution">
    <text evidence="5">The sequence shown here is derived from an EMBL/GenBank/DDBJ whole genome shotgun (WGS) entry which is preliminary data.</text>
</comment>
<dbReference type="AlphaFoldDB" id="A0A7C3ZX81"/>
<dbReference type="EMBL" id="DSPX01000102">
    <property type="protein sequence ID" value="HGG01047.1"/>
    <property type="molecule type" value="Genomic_DNA"/>
</dbReference>
<dbReference type="GO" id="GO:0042597">
    <property type="term" value="C:periplasmic space"/>
    <property type="evidence" value="ECO:0007669"/>
    <property type="project" value="TreeGrafter"/>
</dbReference>
<name>A0A7C3ZX81_9CYAN</name>
<dbReference type="SUPFAM" id="SSF50156">
    <property type="entry name" value="PDZ domain-like"/>
    <property type="match status" value="1"/>
</dbReference>
<comment type="similarity">
    <text evidence="1">Belongs to the peptidase S1C family.</text>
</comment>
<evidence type="ECO:0000256" key="3">
    <source>
        <dbReference type="ARBA" id="ARBA00022801"/>
    </source>
</evidence>
<dbReference type="InterPro" id="IPR001940">
    <property type="entry name" value="Peptidase_S1C"/>
</dbReference>
<evidence type="ECO:0000256" key="1">
    <source>
        <dbReference type="ARBA" id="ARBA00010541"/>
    </source>
</evidence>
<proteinExistence type="inferred from homology"/>
<sequence>MPSLSALQTLSNDIASTIETVGNTVVAVHGRSRISSSGVHWQSGIIVTGEHTIKKEEDIPITLPSGVTTTATFVGRDATTDIAVLKLPQDIQLPTANIGDASELKVGHLILALGHADSRGIIASMGTVSASSGPWRSMLGGAIDQFLRLDINLSADQEGGPLVDTAGHVCGINTPGPRGTVLAIPAATVNRVVAQLLAKGRIVRGYLGIGMQPVIIPDHLKQQLSLTTNGGVIVVSVEPNAAADQAGITIGDVLVELDNRPITDIRDVQAVLDPDSVGKTINARLIRGGQVLTASIQVLPRNL</sequence>
<protein>
    <submittedName>
        <fullName evidence="5">PDZ domain-containing protein</fullName>
    </submittedName>
</protein>
<dbReference type="SMART" id="SM00228">
    <property type="entry name" value="PDZ"/>
    <property type="match status" value="1"/>
</dbReference>
<dbReference type="PROSITE" id="PS50106">
    <property type="entry name" value="PDZ"/>
    <property type="match status" value="1"/>
</dbReference>
<dbReference type="Gene3D" id="2.40.10.120">
    <property type="match status" value="1"/>
</dbReference>
<dbReference type="Gene3D" id="2.30.42.10">
    <property type="match status" value="1"/>
</dbReference>
<evidence type="ECO:0000313" key="5">
    <source>
        <dbReference type="EMBL" id="HGG01047.1"/>
    </source>
</evidence>
<feature type="domain" description="PDZ" evidence="4">
    <location>
        <begin position="213"/>
        <end position="289"/>
    </location>
</feature>
<accession>A0A7C3ZX81</accession>
<organism evidence="5">
    <name type="scientific">Planktothricoides sp. SpSt-374</name>
    <dbReference type="NCBI Taxonomy" id="2282167"/>
    <lineage>
        <taxon>Bacteria</taxon>
        <taxon>Bacillati</taxon>
        <taxon>Cyanobacteriota</taxon>
        <taxon>Cyanophyceae</taxon>
        <taxon>Oscillatoriophycideae</taxon>
        <taxon>Oscillatoriales</taxon>
        <taxon>Oscillatoriaceae</taxon>
        <taxon>Planktothricoides</taxon>
    </lineage>
</organism>
<keyword evidence="2" id="KW-0645">Protease</keyword>
<dbReference type="InterPro" id="IPR009003">
    <property type="entry name" value="Peptidase_S1_PA"/>
</dbReference>
<reference evidence="5" key="1">
    <citation type="journal article" date="2020" name="mSystems">
        <title>Genome- and Community-Level Interaction Insights into Carbon Utilization and Element Cycling Functions of Hydrothermarchaeota in Hydrothermal Sediment.</title>
        <authorList>
            <person name="Zhou Z."/>
            <person name="Liu Y."/>
            <person name="Xu W."/>
            <person name="Pan J."/>
            <person name="Luo Z.H."/>
            <person name="Li M."/>
        </authorList>
    </citation>
    <scope>NUCLEOTIDE SEQUENCE [LARGE SCALE GENOMIC DNA]</scope>
    <source>
        <strain evidence="5">SpSt-374</strain>
    </source>
</reference>
<dbReference type="GO" id="GO:0006515">
    <property type="term" value="P:protein quality control for misfolded or incompletely synthesized proteins"/>
    <property type="evidence" value="ECO:0007669"/>
    <property type="project" value="TreeGrafter"/>
</dbReference>
<dbReference type="InterPro" id="IPR001478">
    <property type="entry name" value="PDZ"/>
</dbReference>
<dbReference type="PANTHER" id="PTHR22939">
    <property type="entry name" value="SERINE PROTEASE FAMILY S1C HTRA-RELATED"/>
    <property type="match status" value="1"/>
</dbReference>
<gene>
    <name evidence="5" type="ORF">ENR15_10460</name>
</gene>
<dbReference type="InterPro" id="IPR036034">
    <property type="entry name" value="PDZ_sf"/>
</dbReference>
<evidence type="ECO:0000256" key="2">
    <source>
        <dbReference type="ARBA" id="ARBA00022670"/>
    </source>
</evidence>
<evidence type="ECO:0000259" key="4">
    <source>
        <dbReference type="PROSITE" id="PS50106"/>
    </source>
</evidence>
<dbReference type="Pfam" id="PF13180">
    <property type="entry name" value="PDZ_2"/>
    <property type="match status" value="1"/>
</dbReference>
<keyword evidence="3" id="KW-0378">Hydrolase</keyword>
<dbReference type="Pfam" id="PF13365">
    <property type="entry name" value="Trypsin_2"/>
    <property type="match status" value="1"/>
</dbReference>